<dbReference type="InterPro" id="IPR050652">
    <property type="entry name" value="AN1_A20_ZnFinger"/>
</dbReference>
<feature type="region of interest" description="Disordered" evidence="5">
    <location>
        <begin position="1"/>
        <end position="20"/>
    </location>
</feature>
<feature type="domain" description="AN1-type" evidence="6">
    <location>
        <begin position="26"/>
        <end position="75"/>
    </location>
</feature>
<dbReference type="Pfam" id="PF01428">
    <property type="entry name" value="zf-AN1"/>
    <property type="match status" value="1"/>
</dbReference>
<keyword evidence="3" id="KW-0862">Zinc</keyword>
<evidence type="ECO:0000256" key="5">
    <source>
        <dbReference type="SAM" id="MobiDB-lite"/>
    </source>
</evidence>
<dbReference type="InterPro" id="IPR000058">
    <property type="entry name" value="Znf_AN1"/>
</dbReference>
<dbReference type="PANTHER" id="PTHR10634:SF67">
    <property type="entry name" value="AN1-TYPE ZINC FINGER PROTEIN 3"/>
    <property type="match status" value="1"/>
</dbReference>
<dbReference type="STRING" id="1805483.A0A177ELJ6"/>
<protein>
    <recommendedName>
        <fullName evidence="6">AN1-type domain-containing protein</fullName>
    </recommendedName>
</protein>
<evidence type="ECO:0000313" key="8">
    <source>
        <dbReference type="Proteomes" id="UP000185944"/>
    </source>
</evidence>
<dbReference type="Proteomes" id="UP000185944">
    <property type="component" value="Unassembled WGS sequence"/>
</dbReference>
<dbReference type="GO" id="GO:0008270">
    <property type="term" value="F:zinc ion binding"/>
    <property type="evidence" value="ECO:0007669"/>
    <property type="project" value="UniProtKB-KW"/>
</dbReference>
<dbReference type="Gene3D" id="4.10.1110.10">
    <property type="entry name" value="AN1-like Zinc finger"/>
    <property type="match status" value="1"/>
</dbReference>
<dbReference type="AlphaFoldDB" id="A0A177ELJ6"/>
<evidence type="ECO:0000256" key="1">
    <source>
        <dbReference type="ARBA" id="ARBA00022723"/>
    </source>
</evidence>
<dbReference type="SUPFAM" id="SSF118310">
    <property type="entry name" value="AN1-like Zinc finger"/>
    <property type="match status" value="1"/>
</dbReference>
<dbReference type="VEuPathDB" id="MicrosporidiaDB:NEDG_00324"/>
<evidence type="ECO:0000256" key="3">
    <source>
        <dbReference type="ARBA" id="ARBA00022833"/>
    </source>
</evidence>
<dbReference type="EMBL" id="LTDL01000014">
    <property type="protein sequence ID" value="OAG31849.1"/>
    <property type="molecule type" value="Genomic_DNA"/>
</dbReference>
<sequence>MGEAEEIRRKRRLSSEEETRKANKVKHLIDKMFCKRCLVHLRITNCFSCKCSGVFCSKHRYSDEHGCTYDYQLENRLRLEKENPKILPSTISHN</sequence>
<proteinExistence type="predicted"/>
<gene>
    <name evidence="7" type="ORF">NEDG_00324</name>
</gene>
<comment type="caution">
    <text evidence="7">The sequence shown here is derived from an EMBL/GenBank/DDBJ whole genome shotgun (WGS) entry which is preliminary data.</text>
</comment>
<evidence type="ECO:0000259" key="6">
    <source>
        <dbReference type="PROSITE" id="PS51039"/>
    </source>
</evidence>
<dbReference type="RefSeq" id="XP_067545450.1">
    <property type="nucleotide sequence ID" value="XM_067687742.1"/>
</dbReference>
<dbReference type="GeneID" id="93646674"/>
<dbReference type="SMART" id="SM00154">
    <property type="entry name" value="ZnF_AN1"/>
    <property type="match status" value="1"/>
</dbReference>
<reference evidence="7 8" key="1">
    <citation type="submission" date="2016-02" db="EMBL/GenBank/DDBJ databases">
        <title>Discovery of a natural microsporidian pathogen with a broad tissue tropism in Caenorhabditis elegans.</title>
        <authorList>
            <person name="Luallen R.J."/>
            <person name="Reinke A.W."/>
            <person name="Tong L."/>
            <person name="Botts M.R."/>
            <person name="Felix M.-A."/>
            <person name="Troemel E.R."/>
        </authorList>
    </citation>
    <scope>NUCLEOTIDE SEQUENCE [LARGE SCALE GENOMIC DNA]</scope>
    <source>
        <strain evidence="7 8">JUm2807</strain>
    </source>
</reference>
<evidence type="ECO:0000313" key="7">
    <source>
        <dbReference type="EMBL" id="OAG31849.1"/>
    </source>
</evidence>
<dbReference type="PANTHER" id="PTHR10634">
    <property type="entry name" value="AN1-TYPE ZINC FINGER PROTEIN"/>
    <property type="match status" value="1"/>
</dbReference>
<keyword evidence="2 4" id="KW-0863">Zinc-finger</keyword>
<evidence type="ECO:0000256" key="4">
    <source>
        <dbReference type="PROSITE-ProRule" id="PRU00449"/>
    </source>
</evidence>
<name>A0A177ELJ6_9MICR</name>
<keyword evidence="8" id="KW-1185">Reference proteome</keyword>
<dbReference type="PROSITE" id="PS51039">
    <property type="entry name" value="ZF_AN1"/>
    <property type="match status" value="1"/>
</dbReference>
<keyword evidence="1" id="KW-0479">Metal-binding</keyword>
<accession>A0A177ELJ6</accession>
<dbReference type="OrthoDB" id="428577at2759"/>
<evidence type="ECO:0000256" key="2">
    <source>
        <dbReference type="ARBA" id="ARBA00022771"/>
    </source>
</evidence>
<organism evidence="7 8">
    <name type="scientific">Nematocida displodere</name>
    <dbReference type="NCBI Taxonomy" id="1805483"/>
    <lineage>
        <taxon>Eukaryota</taxon>
        <taxon>Fungi</taxon>
        <taxon>Fungi incertae sedis</taxon>
        <taxon>Microsporidia</taxon>
        <taxon>Nematocida</taxon>
    </lineage>
</organism>
<dbReference type="InterPro" id="IPR035896">
    <property type="entry name" value="AN1-like_Znf"/>
</dbReference>